<dbReference type="Proteomes" id="UP000886998">
    <property type="component" value="Unassembled WGS sequence"/>
</dbReference>
<feature type="non-terminal residue" evidence="1">
    <location>
        <position position="1"/>
    </location>
</feature>
<reference evidence="1" key="1">
    <citation type="submission" date="2020-08" db="EMBL/GenBank/DDBJ databases">
        <title>Multicomponent nature underlies the extraordinary mechanical properties of spider dragline silk.</title>
        <authorList>
            <person name="Kono N."/>
            <person name="Nakamura H."/>
            <person name="Mori M."/>
            <person name="Yoshida Y."/>
            <person name="Ohtoshi R."/>
            <person name="Malay A.D."/>
            <person name="Moran D.A.P."/>
            <person name="Tomita M."/>
            <person name="Numata K."/>
            <person name="Arakawa K."/>
        </authorList>
    </citation>
    <scope>NUCLEOTIDE SEQUENCE</scope>
</reference>
<keyword evidence="2" id="KW-1185">Reference proteome</keyword>
<sequence length="50" mass="5154">VIAGFWARGGPNPDPNDPCSMWFPKPIFCVGLCRGAISVSGAVGGWTFGG</sequence>
<name>A0A8X7BVF4_9ARAC</name>
<gene>
    <name evidence="1" type="ORF">TNIN_156831</name>
</gene>
<evidence type="ECO:0000313" key="2">
    <source>
        <dbReference type="Proteomes" id="UP000886998"/>
    </source>
</evidence>
<organism evidence="1 2">
    <name type="scientific">Trichonephila inaurata madagascariensis</name>
    <dbReference type="NCBI Taxonomy" id="2747483"/>
    <lineage>
        <taxon>Eukaryota</taxon>
        <taxon>Metazoa</taxon>
        <taxon>Ecdysozoa</taxon>
        <taxon>Arthropoda</taxon>
        <taxon>Chelicerata</taxon>
        <taxon>Arachnida</taxon>
        <taxon>Araneae</taxon>
        <taxon>Araneomorphae</taxon>
        <taxon>Entelegynae</taxon>
        <taxon>Araneoidea</taxon>
        <taxon>Nephilidae</taxon>
        <taxon>Trichonephila</taxon>
        <taxon>Trichonephila inaurata</taxon>
    </lineage>
</organism>
<protein>
    <submittedName>
        <fullName evidence="1">Uncharacterized protein</fullName>
    </submittedName>
</protein>
<dbReference type="AlphaFoldDB" id="A0A8X7BVF4"/>
<dbReference type="EMBL" id="BMAV01004289">
    <property type="protein sequence ID" value="GFY44568.1"/>
    <property type="molecule type" value="Genomic_DNA"/>
</dbReference>
<comment type="caution">
    <text evidence="1">The sequence shown here is derived from an EMBL/GenBank/DDBJ whole genome shotgun (WGS) entry which is preliminary data.</text>
</comment>
<evidence type="ECO:0000313" key="1">
    <source>
        <dbReference type="EMBL" id="GFY44568.1"/>
    </source>
</evidence>
<proteinExistence type="predicted"/>
<accession>A0A8X7BVF4</accession>